<dbReference type="GO" id="GO:0047936">
    <property type="term" value="F:glucose 1-dehydrogenase [NAD(P)+] activity"/>
    <property type="evidence" value="ECO:0007669"/>
    <property type="project" value="UniProtKB-EC"/>
</dbReference>
<dbReference type="PANTHER" id="PTHR42760:SF133">
    <property type="entry name" value="3-OXOACYL-[ACYL-CARRIER-PROTEIN] REDUCTASE"/>
    <property type="match status" value="1"/>
</dbReference>
<name>A0A431TPR7_9BURK</name>
<keyword evidence="2 4" id="KW-0560">Oxidoreductase</keyword>
<dbReference type="InterPro" id="IPR002347">
    <property type="entry name" value="SDR_fam"/>
</dbReference>
<comment type="caution">
    <text evidence="4">The sequence shown here is derived from an EMBL/GenBank/DDBJ whole genome shotgun (WGS) entry which is preliminary data.</text>
</comment>
<dbReference type="SMART" id="SM00822">
    <property type="entry name" value="PKS_KR"/>
    <property type="match status" value="1"/>
</dbReference>
<dbReference type="OrthoDB" id="6823797at2"/>
<comment type="similarity">
    <text evidence="1">Belongs to the short-chain dehydrogenases/reductases (SDR) family.</text>
</comment>
<dbReference type="PANTHER" id="PTHR42760">
    <property type="entry name" value="SHORT-CHAIN DEHYDROGENASES/REDUCTASES FAMILY MEMBER"/>
    <property type="match status" value="1"/>
</dbReference>
<dbReference type="InterPro" id="IPR057326">
    <property type="entry name" value="KR_dom"/>
</dbReference>
<dbReference type="FunFam" id="3.40.50.720:FF:000084">
    <property type="entry name" value="Short-chain dehydrogenase reductase"/>
    <property type="match status" value="1"/>
</dbReference>
<dbReference type="InterPro" id="IPR036291">
    <property type="entry name" value="NAD(P)-bd_dom_sf"/>
</dbReference>
<proteinExistence type="inferred from homology"/>
<sequence>MQRFEQRIVLVTGAGSGIGAAIAQRLAQEGAAVVVADRDLSAATAVAASLEAKGQGAFAIGLDVTSSDDIAAAIERIRARHGRLDALVNNAGIHHGGSFEETDMAHWRRLMAVNVEGTMGLSLAALPLLKAAGRPTAIVNLSSISGLGGDFGQAAYATSKGAVTHLTRSMALDLAKFGIRVNAVCPGSVRTPMFDAAIAKLDPAKIEEAFARAYPMGRIAEPAEVAAAVAFLASDDASFVNGVNLPVDGGLTAHNGAPRFDG</sequence>
<dbReference type="RefSeq" id="WP_126470994.1">
    <property type="nucleotide sequence ID" value="NZ_RXOE01000002.1"/>
</dbReference>
<gene>
    <name evidence="4" type="ORF">EJP69_14945</name>
</gene>
<feature type="domain" description="Ketoreductase" evidence="3">
    <location>
        <begin position="7"/>
        <end position="187"/>
    </location>
</feature>
<evidence type="ECO:0000256" key="1">
    <source>
        <dbReference type="ARBA" id="ARBA00006484"/>
    </source>
</evidence>
<dbReference type="Proteomes" id="UP000267418">
    <property type="component" value="Unassembled WGS sequence"/>
</dbReference>
<accession>A0A431TPR7</accession>
<dbReference type="PRINTS" id="PR00080">
    <property type="entry name" value="SDRFAMILY"/>
</dbReference>
<organism evidence="4 5">
    <name type="scientific">Variovorax gossypii</name>
    <dbReference type="NCBI Taxonomy" id="1679495"/>
    <lineage>
        <taxon>Bacteria</taxon>
        <taxon>Pseudomonadati</taxon>
        <taxon>Pseudomonadota</taxon>
        <taxon>Betaproteobacteria</taxon>
        <taxon>Burkholderiales</taxon>
        <taxon>Comamonadaceae</taxon>
        <taxon>Variovorax</taxon>
    </lineage>
</organism>
<dbReference type="CDD" id="cd05233">
    <property type="entry name" value="SDR_c"/>
    <property type="match status" value="1"/>
</dbReference>
<evidence type="ECO:0000256" key="2">
    <source>
        <dbReference type="ARBA" id="ARBA00023002"/>
    </source>
</evidence>
<dbReference type="EMBL" id="RXOE01000002">
    <property type="protein sequence ID" value="RTQ35640.1"/>
    <property type="molecule type" value="Genomic_DNA"/>
</dbReference>
<dbReference type="AlphaFoldDB" id="A0A431TPR7"/>
<protein>
    <submittedName>
        <fullName evidence="4">Glucose 1-dehydrogenase</fullName>
        <ecNumber evidence="4">1.1.1.47</ecNumber>
    </submittedName>
</protein>
<evidence type="ECO:0000259" key="3">
    <source>
        <dbReference type="SMART" id="SM00822"/>
    </source>
</evidence>
<dbReference type="Pfam" id="PF13561">
    <property type="entry name" value="adh_short_C2"/>
    <property type="match status" value="1"/>
</dbReference>
<keyword evidence="5" id="KW-1185">Reference proteome</keyword>
<evidence type="ECO:0000313" key="5">
    <source>
        <dbReference type="Proteomes" id="UP000267418"/>
    </source>
</evidence>
<dbReference type="PROSITE" id="PS00061">
    <property type="entry name" value="ADH_SHORT"/>
    <property type="match status" value="1"/>
</dbReference>
<dbReference type="SUPFAM" id="SSF51735">
    <property type="entry name" value="NAD(P)-binding Rossmann-fold domains"/>
    <property type="match status" value="1"/>
</dbReference>
<evidence type="ECO:0000313" key="4">
    <source>
        <dbReference type="EMBL" id="RTQ35640.1"/>
    </source>
</evidence>
<dbReference type="EC" id="1.1.1.47" evidence="4"/>
<reference evidence="4 5" key="1">
    <citation type="submission" date="2018-12" db="EMBL/GenBank/DDBJ databases">
        <title>The genome of Variovorax gossypii DSM 100435.</title>
        <authorList>
            <person name="Gao J."/>
            <person name="Sun J."/>
        </authorList>
    </citation>
    <scope>NUCLEOTIDE SEQUENCE [LARGE SCALE GENOMIC DNA]</scope>
    <source>
        <strain evidence="4 5">DSM 100435</strain>
    </source>
</reference>
<dbReference type="PRINTS" id="PR00081">
    <property type="entry name" value="GDHRDH"/>
</dbReference>
<dbReference type="InterPro" id="IPR020904">
    <property type="entry name" value="Sc_DH/Rdtase_CS"/>
</dbReference>
<dbReference type="NCBIfam" id="NF005559">
    <property type="entry name" value="PRK07231.1"/>
    <property type="match status" value="1"/>
</dbReference>
<dbReference type="Gene3D" id="3.40.50.720">
    <property type="entry name" value="NAD(P)-binding Rossmann-like Domain"/>
    <property type="match status" value="1"/>
</dbReference>